<evidence type="ECO:0000256" key="5">
    <source>
        <dbReference type="SAM" id="MobiDB-lite"/>
    </source>
</evidence>
<keyword evidence="8" id="KW-1185">Reference proteome</keyword>
<evidence type="ECO:0000313" key="8">
    <source>
        <dbReference type="Proteomes" id="UP000216852"/>
    </source>
</evidence>
<comment type="similarity">
    <text evidence="1">Belongs to the LytR/CpsA/Psr (LCP) family.</text>
</comment>
<dbReference type="Gene3D" id="3.40.630.190">
    <property type="entry name" value="LCP protein"/>
    <property type="match status" value="1"/>
</dbReference>
<evidence type="ECO:0000256" key="1">
    <source>
        <dbReference type="ARBA" id="ARBA00006068"/>
    </source>
</evidence>
<keyword evidence="4" id="KW-1133">Transmembrane helix</keyword>
<proteinExistence type="inferred from homology"/>
<dbReference type="InterPro" id="IPR050922">
    <property type="entry name" value="LytR/CpsA/Psr_CW_biosynth"/>
</dbReference>
<keyword evidence="2" id="KW-0812">Transmembrane</keyword>
<evidence type="ECO:0000256" key="4">
    <source>
        <dbReference type="ARBA" id="ARBA00022989"/>
    </source>
</evidence>
<dbReference type="PANTHER" id="PTHR33392:SF3">
    <property type="entry name" value="POLYISOPRENYL-TEICHOIC ACID--PEPTIDOGLYCAN TEICHOIC ACID TRANSFERASE TAGT"/>
    <property type="match status" value="1"/>
</dbReference>
<organism evidence="7 8">
    <name type="scientific">Terribacillus saccharophilus</name>
    <dbReference type="NCBI Taxonomy" id="361277"/>
    <lineage>
        <taxon>Bacteria</taxon>
        <taxon>Bacillati</taxon>
        <taxon>Bacillota</taxon>
        <taxon>Bacilli</taxon>
        <taxon>Bacillales</taxon>
        <taxon>Bacillaceae</taxon>
        <taxon>Terribacillus</taxon>
    </lineage>
</organism>
<reference evidence="7 8" key="1">
    <citation type="submission" date="2017-07" db="EMBL/GenBank/DDBJ databases">
        <title>Isolation and whole genome analysis of endospore-forming bacteria from heroin.</title>
        <authorList>
            <person name="Kalinowski J."/>
            <person name="Ahrens B."/>
            <person name="Al-Dilaimi A."/>
            <person name="Winkler A."/>
            <person name="Wibberg D."/>
            <person name="Schleenbecker U."/>
            <person name="Ruckert C."/>
            <person name="Wolfel R."/>
            <person name="Grass G."/>
        </authorList>
    </citation>
    <scope>NUCLEOTIDE SEQUENCE [LARGE SCALE GENOMIC DNA]</scope>
    <source>
        <strain evidence="7 8">7517-1</strain>
    </source>
</reference>
<keyword evidence="3" id="KW-0735">Signal-anchor</keyword>
<dbReference type="EMBL" id="NPBJ01000021">
    <property type="protein sequence ID" value="PAD99686.1"/>
    <property type="molecule type" value="Genomic_DNA"/>
</dbReference>
<dbReference type="Proteomes" id="UP000216852">
    <property type="component" value="Unassembled WGS sequence"/>
</dbReference>
<sequence>MRRRSPYQPQPPRRTVKKKVNKKRILMLLLIPVLILGAGGAAYAAHLWTSAASAIEKAHVADTRDKSALREEAVDPVEDNVSILFMGVDDSDTRDEGNSRSDAMILATFNKKEHSVDLLSIPRDSYVYVPEVDRQTKITHAHAYGGAQASVETVENFLNVPVDYYAEINFNAFMDIIDTLGGIDVEVPYELYEQNSKDQKDAIHLEEGMQELNGEEALALARTRHYDNDIERGKRQQEIIKAMITKASSAGSVFKYDALIQDVGDNLSTSLTFDQIKSFISYGTSNDLKINTLNLDGTGGKLSDGIWYYQVDPTSLADIQKQLREHLDLSQEVDTDSVETDGSGVYDDSTGTTDSTETTDSTGTTSSGTGETGTTDSSTGTTGGTGSTDTSDSTTGGSTGTSSYDTGGSSTDTNSTSGTTYEDTTETTTNDSTSVDSTGSTITP</sequence>
<feature type="domain" description="Cell envelope-related transcriptional attenuator" evidence="6">
    <location>
        <begin position="100"/>
        <end position="248"/>
    </location>
</feature>
<evidence type="ECO:0000256" key="3">
    <source>
        <dbReference type="ARBA" id="ARBA00022968"/>
    </source>
</evidence>
<evidence type="ECO:0000313" key="7">
    <source>
        <dbReference type="EMBL" id="PAD99686.1"/>
    </source>
</evidence>
<dbReference type="InterPro" id="IPR004474">
    <property type="entry name" value="LytR_CpsA_psr"/>
</dbReference>
<comment type="caution">
    <text evidence="7">The sequence shown here is derived from an EMBL/GenBank/DDBJ whole genome shotgun (WGS) entry which is preliminary data.</text>
</comment>
<accession>A0ABX4GXT5</accession>
<feature type="compositionally biased region" description="Low complexity" evidence="5">
    <location>
        <begin position="340"/>
        <end position="380"/>
    </location>
</feature>
<name>A0ABX4GXT5_9BACI</name>
<evidence type="ECO:0000256" key="2">
    <source>
        <dbReference type="ARBA" id="ARBA00022692"/>
    </source>
</evidence>
<protein>
    <recommendedName>
        <fullName evidence="6">Cell envelope-related transcriptional attenuator domain-containing protein</fullName>
    </recommendedName>
</protein>
<feature type="compositionally biased region" description="Low complexity" evidence="5">
    <location>
        <begin position="387"/>
        <end position="444"/>
    </location>
</feature>
<dbReference type="Pfam" id="PF03816">
    <property type="entry name" value="LytR_cpsA_psr"/>
    <property type="match status" value="1"/>
</dbReference>
<dbReference type="PANTHER" id="PTHR33392">
    <property type="entry name" value="POLYISOPRENYL-TEICHOIC ACID--PEPTIDOGLYCAN TEICHOIC ACID TRANSFERASE TAGU"/>
    <property type="match status" value="1"/>
</dbReference>
<gene>
    <name evidence="7" type="ORF">CHH48_10565</name>
</gene>
<dbReference type="RefSeq" id="WP_095219382.1">
    <property type="nucleotide sequence ID" value="NZ_NPBJ01000021.1"/>
</dbReference>
<feature type="region of interest" description="Disordered" evidence="5">
    <location>
        <begin position="330"/>
        <end position="444"/>
    </location>
</feature>
<dbReference type="NCBIfam" id="TIGR00350">
    <property type="entry name" value="lytR_cpsA_psr"/>
    <property type="match status" value="1"/>
</dbReference>
<evidence type="ECO:0000259" key="6">
    <source>
        <dbReference type="Pfam" id="PF03816"/>
    </source>
</evidence>
<keyword evidence="4" id="KW-0472">Membrane</keyword>